<evidence type="ECO:0000313" key="1">
    <source>
        <dbReference type="EMBL" id="MBB6428656.1"/>
    </source>
</evidence>
<dbReference type="Gene3D" id="1.20.120.450">
    <property type="entry name" value="dinb family like domain"/>
    <property type="match status" value="1"/>
</dbReference>
<reference evidence="1 2" key="1">
    <citation type="submission" date="2020-08" db="EMBL/GenBank/DDBJ databases">
        <title>Genomic Encyclopedia of Type Strains, Phase IV (KMG-IV): sequencing the most valuable type-strain genomes for metagenomic binning, comparative biology and taxonomic classification.</title>
        <authorList>
            <person name="Goeker M."/>
        </authorList>
    </citation>
    <scope>NUCLEOTIDE SEQUENCE [LARGE SCALE GENOMIC DNA]</scope>
    <source>
        <strain evidence="1 2">DSM 103725</strain>
    </source>
</reference>
<dbReference type="InterPro" id="IPR011463">
    <property type="entry name" value="DUF1569"/>
</dbReference>
<dbReference type="RefSeq" id="WP_184675995.1">
    <property type="nucleotide sequence ID" value="NZ_JACHGY010000001.1"/>
</dbReference>
<sequence length="159" mass="17474">MAVDVKQADRRELHFDSLDEVLAEAQTFTEQSTSTGNWSPAQNIYHVAFAIGMLNHGVDLKIPLPMKLFGRTLKLFGAHVKPFNPGIKPPQKVADAFAPPADVTLADAVQKLRDEVAYANEHGMNHPSPLFGKLTPDEAIKLNCRHAELHFGFIHPAAS</sequence>
<protein>
    <recommendedName>
        <fullName evidence="3">DUF1569 domain-containing protein</fullName>
    </recommendedName>
</protein>
<accession>A0A7X0LJI8</accession>
<dbReference type="InterPro" id="IPR034660">
    <property type="entry name" value="DinB/YfiT-like"/>
</dbReference>
<gene>
    <name evidence="1" type="ORF">HNQ40_000462</name>
</gene>
<dbReference type="Proteomes" id="UP000541810">
    <property type="component" value="Unassembled WGS sequence"/>
</dbReference>
<dbReference type="EMBL" id="JACHGY010000001">
    <property type="protein sequence ID" value="MBB6428656.1"/>
    <property type="molecule type" value="Genomic_DNA"/>
</dbReference>
<proteinExistence type="predicted"/>
<evidence type="ECO:0008006" key="3">
    <source>
        <dbReference type="Google" id="ProtNLM"/>
    </source>
</evidence>
<organism evidence="1 2">
    <name type="scientific">Algisphaera agarilytica</name>
    <dbReference type="NCBI Taxonomy" id="1385975"/>
    <lineage>
        <taxon>Bacteria</taxon>
        <taxon>Pseudomonadati</taxon>
        <taxon>Planctomycetota</taxon>
        <taxon>Phycisphaerae</taxon>
        <taxon>Phycisphaerales</taxon>
        <taxon>Phycisphaeraceae</taxon>
        <taxon>Algisphaera</taxon>
    </lineage>
</organism>
<evidence type="ECO:0000313" key="2">
    <source>
        <dbReference type="Proteomes" id="UP000541810"/>
    </source>
</evidence>
<dbReference type="Pfam" id="PF07606">
    <property type="entry name" value="DUF1569"/>
    <property type="match status" value="1"/>
</dbReference>
<dbReference type="AlphaFoldDB" id="A0A7X0LJI8"/>
<name>A0A7X0LJI8_9BACT</name>
<comment type="caution">
    <text evidence="1">The sequence shown here is derived from an EMBL/GenBank/DDBJ whole genome shotgun (WGS) entry which is preliminary data.</text>
</comment>
<keyword evidence="2" id="KW-1185">Reference proteome</keyword>